<evidence type="ECO:0000313" key="2">
    <source>
        <dbReference type="EMBL" id="MUV04432.1"/>
    </source>
</evidence>
<proteinExistence type="predicted"/>
<name>A0A6N8HFD9_9FLAO</name>
<dbReference type="AlphaFoldDB" id="A0A6N8HFD9"/>
<dbReference type="Gene3D" id="3.90.1340.10">
    <property type="entry name" value="Phage tail collar domain"/>
    <property type="match status" value="1"/>
</dbReference>
<keyword evidence="3" id="KW-1185">Reference proteome</keyword>
<dbReference type="Pfam" id="PF07484">
    <property type="entry name" value="Collar"/>
    <property type="match status" value="1"/>
</dbReference>
<sequence length="180" mass="19014">MMEGYIGEIRLFAANFSPKNWAYCNGGLVAISSNTALFAILGTTYGGNGIQTFALPNLIGRTAIGAGHGAGLSYYDAGEMAGTNTRTLLSNNLPVHSHDANATVAAPAYSDEGDTDSPTNHVLAAKPGMYSTEVPDTNLSAYQNTFTTNVTGSNYPINITQPLQATNYIICMYGIFPSRN</sequence>
<evidence type="ECO:0000259" key="1">
    <source>
        <dbReference type="Pfam" id="PF07484"/>
    </source>
</evidence>
<evidence type="ECO:0000313" key="3">
    <source>
        <dbReference type="Proteomes" id="UP000433945"/>
    </source>
</evidence>
<dbReference type="SUPFAM" id="SSF88874">
    <property type="entry name" value="Receptor-binding domain of short tail fibre protein gp12"/>
    <property type="match status" value="1"/>
</dbReference>
<protein>
    <submittedName>
        <fullName evidence="2">Phage tail protein</fullName>
    </submittedName>
</protein>
<organism evidence="2 3">
    <name type="scientific">Flavobacterium rakeshii</name>
    <dbReference type="NCBI Taxonomy" id="1038845"/>
    <lineage>
        <taxon>Bacteria</taxon>
        <taxon>Pseudomonadati</taxon>
        <taxon>Bacteroidota</taxon>
        <taxon>Flavobacteriia</taxon>
        <taxon>Flavobacteriales</taxon>
        <taxon>Flavobacteriaceae</taxon>
        <taxon>Flavobacterium</taxon>
    </lineage>
</organism>
<dbReference type="EMBL" id="WOWP01000045">
    <property type="protein sequence ID" value="MUV04432.1"/>
    <property type="molecule type" value="Genomic_DNA"/>
</dbReference>
<dbReference type="InterPro" id="IPR011083">
    <property type="entry name" value="Phage_tail_collar_dom"/>
</dbReference>
<accession>A0A6N8HFD9</accession>
<dbReference type="Proteomes" id="UP000433945">
    <property type="component" value="Unassembled WGS sequence"/>
</dbReference>
<reference evidence="2 3" key="1">
    <citation type="submission" date="2019-12" db="EMBL/GenBank/DDBJ databases">
        <authorList>
            <person name="Sun J.-Q."/>
        </authorList>
    </citation>
    <scope>NUCLEOTIDE SEQUENCE [LARGE SCALE GENOMIC DNA]</scope>
    <source>
        <strain evidence="2 3">JCM 17928</strain>
    </source>
</reference>
<feature type="domain" description="Phage tail collar" evidence="1">
    <location>
        <begin position="7"/>
        <end position="62"/>
    </location>
</feature>
<gene>
    <name evidence="2" type="ORF">GN157_12000</name>
</gene>
<dbReference type="InterPro" id="IPR037053">
    <property type="entry name" value="Phage_tail_collar_dom_sf"/>
</dbReference>
<comment type="caution">
    <text evidence="2">The sequence shown here is derived from an EMBL/GenBank/DDBJ whole genome shotgun (WGS) entry which is preliminary data.</text>
</comment>